<dbReference type="HOGENOM" id="CLU_016500_0_0_1"/>
<proteinExistence type="predicted"/>
<accession>A0A0C2YA61</accession>
<evidence type="ECO:0000313" key="5">
    <source>
        <dbReference type="EMBL" id="KIM46713.1"/>
    </source>
</evidence>
<protein>
    <recommendedName>
        <fullName evidence="4">Crinkler effector protein N-terminal domain-containing protein</fullName>
    </recommendedName>
</protein>
<reference evidence="5 6" key="1">
    <citation type="submission" date="2014-04" db="EMBL/GenBank/DDBJ databases">
        <authorList>
            <consortium name="DOE Joint Genome Institute"/>
            <person name="Kuo A."/>
            <person name="Gay G."/>
            <person name="Dore J."/>
            <person name="Kohler A."/>
            <person name="Nagy L.G."/>
            <person name="Floudas D."/>
            <person name="Copeland A."/>
            <person name="Barry K.W."/>
            <person name="Cichocki N."/>
            <person name="Veneault-Fourrey C."/>
            <person name="LaButti K."/>
            <person name="Lindquist E.A."/>
            <person name="Lipzen A."/>
            <person name="Lundell T."/>
            <person name="Morin E."/>
            <person name="Murat C."/>
            <person name="Sun H."/>
            <person name="Tunlid A."/>
            <person name="Henrissat B."/>
            <person name="Grigoriev I.V."/>
            <person name="Hibbett D.S."/>
            <person name="Martin F."/>
            <person name="Nordberg H.P."/>
            <person name="Cantor M.N."/>
            <person name="Hua S.X."/>
        </authorList>
    </citation>
    <scope>NUCLEOTIDE SEQUENCE [LARGE SCALE GENOMIC DNA]</scope>
    <source>
        <strain evidence="6">h7</strain>
    </source>
</reference>
<reference evidence="6" key="2">
    <citation type="submission" date="2015-01" db="EMBL/GenBank/DDBJ databases">
        <title>Evolutionary Origins and Diversification of the Mycorrhizal Mutualists.</title>
        <authorList>
            <consortium name="DOE Joint Genome Institute"/>
            <consortium name="Mycorrhizal Genomics Consortium"/>
            <person name="Kohler A."/>
            <person name="Kuo A."/>
            <person name="Nagy L.G."/>
            <person name="Floudas D."/>
            <person name="Copeland A."/>
            <person name="Barry K.W."/>
            <person name="Cichocki N."/>
            <person name="Veneault-Fourrey C."/>
            <person name="LaButti K."/>
            <person name="Lindquist E.A."/>
            <person name="Lipzen A."/>
            <person name="Lundell T."/>
            <person name="Morin E."/>
            <person name="Murat C."/>
            <person name="Riley R."/>
            <person name="Ohm R."/>
            <person name="Sun H."/>
            <person name="Tunlid A."/>
            <person name="Henrissat B."/>
            <person name="Grigoriev I.V."/>
            <person name="Hibbett D.S."/>
            <person name="Martin F."/>
        </authorList>
    </citation>
    <scope>NUCLEOTIDE SEQUENCE [LARGE SCALE GENOMIC DNA]</scope>
    <source>
        <strain evidence="6">h7</strain>
    </source>
</reference>
<comment type="subcellular location">
    <subcellularLocation>
        <location evidence="1">Host cell</location>
    </subcellularLocation>
    <subcellularLocation>
        <location evidence="2">Secreted</location>
    </subcellularLocation>
</comment>
<evidence type="ECO:0000313" key="6">
    <source>
        <dbReference type="Proteomes" id="UP000053424"/>
    </source>
</evidence>
<dbReference type="EMBL" id="KN831770">
    <property type="protein sequence ID" value="KIM46713.1"/>
    <property type="molecule type" value="Genomic_DNA"/>
</dbReference>
<evidence type="ECO:0000259" key="4">
    <source>
        <dbReference type="Pfam" id="PF20147"/>
    </source>
</evidence>
<sequence>MVDNLVLRFFVIGRSSPSKIVVPGDAEVGELEELLWEQLGKGATYDAVDMVLWKLSVPLPASPLRDFTRRLSSLGDLSQCATKLDEVTETLLDVFPNVPPKDNIHIIVEPPKKTTFTPSASRHDMAHSQWIYELHQKLWGKRDLVGKVFRKASLTKTDFVELQRVLQSANPSRTSAAYTALDVSADKAAFLRSRSSIDDEAASYFATYDTSSDGDLVPQPFVDSANDPDIQTLDVDSIATMDVGADPDPIAADLAYLSEGTAVFPYSIRYMDLTFLNLQHSWRVPQLLFIRDEWKIMIGLFNTGEKGIHGGAARRRLDRSARNWWALKSSLILFLSINQPPFSGKTCMLHYIFILSIICAKPFLFQDKSGRVRYISDNVQDEFIPKRIKGQDVLALVDADGLICTPRQGLFSQNFRILLVSPPMTRRDRKWLTQDVDNEDAVFLVKPWSREEFLVAMLFISSIDVPLHRLKAAMRVCGYNPRWCERASRSPAALHLATVKVINAMQSTTAFCGAMSSIISGELSHRAFEIWPSSSNRAWDLLILRPISPWALSEMVAELDRRDADAAFRFYRQFKRTHFGASLVEQMFVFKVHQFLRSITELRSFTTRSLDDPLIAVDIEFSPAITQLSFDSEQSFTGKLAASIDAEESCYLKPLSPIFPSFDSFLYQPTMSRLDYQPFISIQVTTSGSRPISMAGLEKIQMCLKRHIHDATVLPVAPKSGLYYSLSRILWQQPFKSRLS</sequence>
<keyword evidence="3" id="KW-0964">Secreted</keyword>
<name>A0A0C2YA61_HEBCY</name>
<evidence type="ECO:0000256" key="3">
    <source>
        <dbReference type="ARBA" id="ARBA00022525"/>
    </source>
</evidence>
<keyword evidence="6" id="KW-1185">Reference proteome</keyword>
<dbReference type="STRING" id="686832.A0A0C2YA61"/>
<evidence type="ECO:0000256" key="2">
    <source>
        <dbReference type="ARBA" id="ARBA00004613"/>
    </source>
</evidence>
<dbReference type="GO" id="GO:0005576">
    <property type="term" value="C:extracellular region"/>
    <property type="evidence" value="ECO:0007669"/>
    <property type="project" value="UniProtKB-SubCell"/>
</dbReference>
<dbReference type="AlphaFoldDB" id="A0A0C2YA61"/>
<feature type="domain" description="Crinkler effector protein N-terminal" evidence="4">
    <location>
        <begin position="7"/>
        <end position="109"/>
    </location>
</feature>
<evidence type="ECO:0000256" key="1">
    <source>
        <dbReference type="ARBA" id="ARBA00004340"/>
    </source>
</evidence>
<dbReference type="InterPro" id="IPR045379">
    <property type="entry name" value="Crinkler_N"/>
</dbReference>
<dbReference type="Proteomes" id="UP000053424">
    <property type="component" value="Unassembled WGS sequence"/>
</dbReference>
<gene>
    <name evidence="5" type="ORF">M413DRAFT_23080</name>
</gene>
<dbReference type="GO" id="GO:0043657">
    <property type="term" value="C:host cell"/>
    <property type="evidence" value="ECO:0007669"/>
    <property type="project" value="UniProtKB-SubCell"/>
</dbReference>
<organism evidence="5 6">
    <name type="scientific">Hebeloma cylindrosporum</name>
    <dbReference type="NCBI Taxonomy" id="76867"/>
    <lineage>
        <taxon>Eukaryota</taxon>
        <taxon>Fungi</taxon>
        <taxon>Dikarya</taxon>
        <taxon>Basidiomycota</taxon>
        <taxon>Agaricomycotina</taxon>
        <taxon>Agaricomycetes</taxon>
        <taxon>Agaricomycetidae</taxon>
        <taxon>Agaricales</taxon>
        <taxon>Agaricineae</taxon>
        <taxon>Hymenogastraceae</taxon>
        <taxon>Hebeloma</taxon>
    </lineage>
</organism>
<dbReference type="OrthoDB" id="3045239at2759"/>
<dbReference type="Pfam" id="PF20147">
    <property type="entry name" value="Crinkler"/>
    <property type="match status" value="1"/>
</dbReference>